<gene>
    <name evidence="2" type="ORF">Ae201684_006673</name>
</gene>
<keyword evidence="1" id="KW-1133">Transmembrane helix</keyword>
<keyword evidence="1" id="KW-0472">Membrane</keyword>
<feature type="transmembrane region" description="Helical" evidence="1">
    <location>
        <begin position="275"/>
        <end position="298"/>
    </location>
</feature>
<sequence length="327" mass="34367">MGSILNVTFLPRSRVSGSYLLDVFVPSQTLQYLAVNGDDDTVVSSNTFSTEGTLDIAVFSNGGNGNVIADTPFVQANHLLLQSRGNGVIQFGADIVIAHDMELVSINNGSVALEATTTNVNRVSATTAGWGNVYVGSSLPGSLLTATEIEARVYCMGDVVFSAPGSCNSSLMHSMGQGNTFVHRVACRDTAALIVGGGSVFSTSIETLTTQVDGDGIVFALLEPTTTINGTYLPMPEFVFAPTFVSFPMPDNVPRAVETTTTVVQDAQVASVPHVLLLLIGVGMLVAAVLVVLANWFMAKRRRLAAPSELKFVPMATPKEACTALSL</sequence>
<keyword evidence="1" id="KW-0812">Transmembrane</keyword>
<proteinExistence type="predicted"/>
<comment type="caution">
    <text evidence="2">The sequence shown here is derived from an EMBL/GenBank/DDBJ whole genome shotgun (WGS) entry which is preliminary data.</text>
</comment>
<evidence type="ECO:0000313" key="3">
    <source>
        <dbReference type="Proteomes" id="UP000481153"/>
    </source>
</evidence>
<dbReference type="PANTHER" id="PTHR39200">
    <property type="entry name" value="HYPOTHETICAL EXPORTED PROTEIN"/>
    <property type="match status" value="1"/>
</dbReference>
<dbReference type="Proteomes" id="UP000481153">
    <property type="component" value="Unassembled WGS sequence"/>
</dbReference>
<dbReference type="PANTHER" id="PTHR39200:SF1">
    <property type="entry name" value="AUTO-TRANSPORTER ADHESIN HEAD GIN DOMAIN-CONTAINING PROTEIN-RELATED"/>
    <property type="match status" value="1"/>
</dbReference>
<reference evidence="2 3" key="1">
    <citation type="submission" date="2019-07" db="EMBL/GenBank/DDBJ databases">
        <title>Genomics analysis of Aphanomyces spp. identifies a new class of oomycete effector associated with host adaptation.</title>
        <authorList>
            <person name="Gaulin E."/>
        </authorList>
    </citation>
    <scope>NUCLEOTIDE SEQUENCE [LARGE SCALE GENOMIC DNA]</scope>
    <source>
        <strain evidence="2 3">ATCC 201684</strain>
    </source>
</reference>
<dbReference type="VEuPathDB" id="FungiDB:AeMF1_015566"/>
<keyword evidence="3" id="KW-1185">Reference proteome</keyword>
<protein>
    <submittedName>
        <fullName evidence="2">Uncharacterized protein</fullName>
    </submittedName>
</protein>
<evidence type="ECO:0000313" key="2">
    <source>
        <dbReference type="EMBL" id="KAF0737515.1"/>
    </source>
</evidence>
<dbReference type="EMBL" id="VJMJ01000084">
    <property type="protein sequence ID" value="KAF0737515.1"/>
    <property type="molecule type" value="Genomic_DNA"/>
</dbReference>
<name>A0A6G0XC28_9STRA</name>
<organism evidence="2 3">
    <name type="scientific">Aphanomyces euteiches</name>
    <dbReference type="NCBI Taxonomy" id="100861"/>
    <lineage>
        <taxon>Eukaryota</taxon>
        <taxon>Sar</taxon>
        <taxon>Stramenopiles</taxon>
        <taxon>Oomycota</taxon>
        <taxon>Saprolegniomycetes</taxon>
        <taxon>Saprolegniales</taxon>
        <taxon>Verrucalvaceae</taxon>
        <taxon>Aphanomyces</taxon>
    </lineage>
</organism>
<dbReference type="AlphaFoldDB" id="A0A6G0XC28"/>
<evidence type="ECO:0000256" key="1">
    <source>
        <dbReference type="SAM" id="Phobius"/>
    </source>
</evidence>
<accession>A0A6G0XC28</accession>
<dbReference type="Gene3D" id="2.160.20.120">
    <property type="match status" value="1"/>
</dbReference>